<name>A0A396HB40_MEDTR</name>
<sequence>MFWTWIKVDIRFCLIVPNIPTCYGHLQSGSDLVTKDWIGAAIKNWVFIQWTIIYFFQ</sequence>
<dbReference type="Proteomes" id="UP000265566">
    <property type="component" value="Chromosome 6"/>
</dbReference>
<dbReference type="EMBL" id="PSQE01000006">
    <property type="protein sequence ID" value="RHN50446.1"/>
    <property type="molecule type" value="Genomic_DNA"/>
</dbReference>
<protein>
    <submittedName>
        <fullName evidence="1">Uncharacterized protein</fullName>
    </submittedName>
</protein>
<evidence type="ECO:0000313" key="2">
    <source>
        <dbReference type="Proteomes" id="UP000265566"/>
    </source>
</evidence>
<accession>A0A396HB40</accession>
<organism evidence="1 2">
    <name type="scientific">Medicago truncatula</name>
    <name type="common">Barrel medic</name>
    <name type="synonym">Medicago tribuloides</name>
    <dbReference type="NCBI Taxonomy" id="3880"/>
    <lineage>
        <taxon>Eukaryota</taxon>
        <taxon>Viridiplantae</taxon>
        <taxon>Streptophyta</taxon>
        <taxon>Embryophyta</taxon>
        <taxon>Tracheophyta</taxon>
        <taxon>Spermatophyta</taxon>
        <taxon>Magnoliopsida</taxon>
        <taxon>eudicotyledons</taxon>
        <taxon>Gunneridae</taxon>
        <taxon>Pentapetalae</taxon>
        <taxon>rosids</taxon>
        <taxon>fabids</taxon>
        <taxon>Fabales</taxon>
        <taxon>Fabaceae</taxon>
        <taxon>Papilionoideae</taxon>
        <taxon>50 kb inversion clade</taxon>
        <taxon>NPAAA clade</taxon>
        <taxon>Hologalegina</taxon>
        <taxon>IRL clade</taxon>
        <taxon>Trifolieae</taxon>
        <taxon>Medicago</taxon>
    </lineage>
</organism>
<evidence type="ECO:0000313" key="1">
    <source>
        <dbReference type="EMBL" id="RHN50446.1"/>
    </source>
</evidence>
<proteinExistence type="predicted"/>
<dbReference type="AlphaFoldDB" id="A0A396HB40"/>
<comment type="caution">
    <text evidence="1">The sequence shown here is derived from an EMBL/GenBank/DDBJ whole genome shotgun (WGS) entry which is preliminary data.</text>
</comment>
<reference evidence="2" key="1">
    <citation type="journal article" date="2018" name="Nat. Plants">
        <title>Whole-genome landscape of Medicago truncatula symbiotic genes.</title>
        <authorList>
            <person name="Pecrix Y."/>
            <person name="Staton S.E."/>
            <person name="Sallet E."/>
            <person name="Lelandais-Briere C."/>
            <person name="Moreau S."/>
            <person name="Carrere S."/>
            <person name="Blein T."/>
            <person name="Jardinaud M.F."/>
            <person name="Latrasse D."/>
            <person name="Zouine M."/>
            <person name="Zahm M."/>
            <person name="Kreplak J."/>
            <person name="Mayjonade B."/>
            <person name="Satge C."/>
            <person name="Perez M."/>
            <person name="Cauet S."/>
            <person name="Marande W."/>
            <person name="Chantry-Darmon C."/>
            <person name="Lopez-Roques C."/>
            <person name="Bouchez O."/>
            <person name="Berard A."/>
            <person name="Debelle F."/>
            <person name="Munos S."/>
            <person name="Bendahmane A."/>
            <person name="Berges H."/>
            <person name="Niebel A."/>
            <person name="Buitink J."/>
            <person name="Frugier F."/>
            <person name="Benhamed M."/>
            <person name="Crespi M."/>
            <person name="Gouzy J."/>
            <person name="Gamas P."/>
        </authorList>
    </citation>
    <scope>NUCLEOTIDE SEQUENCE [LARGE SCALE GENOMIC DNA]</scope>
    <source>
        <strain evidence="2">cv. Jemalong A17</strain>
    </source>
</reference>
<gene>
    <name evidence="1" type="ORF">MtrunA17_Chr6g0457481</name>
</gene>
<dbReference type="Gramene" id="rna34729">
    <property type="protein sequence ID" value="RHN50446.1"/>
    <property type="gene ID" value="gene34729"/>
</dbReference>